<protein>
    <submittedName>
        <fullName evidence="1">Uncharacterized protein</fullName>
    </submittedName>
</protein>
<evidence type="ECO:0000313" key="1">
    <source>
        <dbReference type="EMBL" id="PYE03659.1"/>
    </source>
</evidence>
<reference evidence="1 2" key="1">
    <citation type="journal article" date="2018" name="Appl. Environ. Microbiol.">
        <title>Genome rearrangement shapes Prochlorococcus ecological adaptation.</title>
        <authorList>
            <person name="Yan W."/>
            <person name="Wei S."/>
            <person name="Wang Q."/>
            <person name="Xiao X."/>
            <person name="Zeng Q."/>
            <person name="Jiao N."/>
            <person name="Zhang R."/>
        </authorList>
    </citation>
    <scope>NUCLEOTIDE SEQUENCE [LARGE SCALE GENOMIC DNA]</scope>
    <source>
        <strain evidence="1 2">XMU1408</strain>
    </source>
</reference>
<organism evidence="1 2">
    <name type="scientific">Prochlorococcus marinus XMU1408</name>
    <dbReference type="NCBI Taxonomy" id="2213228"/>
    <lineage>
        <taxon>Bacteria</taxon>
        <taxon>Bacillati</taxon>
        <taxon>Cyanobacteriota</taxon>
        <taxon>Cyanophyceae</taxon>
        <taxon>Synechococcales</taxon>
        <taxon>Prochlorococcaceae</taxon>
        <taxon>Prochlorococcus</taxon>
    </lineage>
</organism>
<evidence type="ECO:0000313" key="2">
    <source>
        <dbReference type="Proteomes" id="UP000247807"/>
    </source>
</evidence>
<dbReference type="AlphaFoldDB" id="A0A318R5K1"/>
<sequence>MNYQTITQKNSGMSIRKTECIKSTKLVNWSIIEIMDETWLKELNKRNLATEGEGSSKLKFATVFVSSSVLNKLSQEEQAKFEMTEFQRATNEIEHWARVEEVCEFFGLEDPELAGDIYLRSFKSLTREEECRWLDLRDVSDDIPDGFGVKVDWR</sequence>
<dbReference type="RefSeq" id="WP_158465736.1">
    <property type="nucleotide sequence ID" value="NZ_QJUE01000001.1"/>
</dbReference>
<dbReference type="EMBL" id="QJUE01000001">
    <property type="protein sequence ID" value="PYE03659.1"/>
    <property type="molecule type" value="Genomic_DNA"/>
</dbReference>
<gene>
    <name evidence="1" type="ORF">DNJ73_00265</name>
</gene>
<comment type="caution">
    <text evidence="1">The sequence shown here is derived from an EMBL/GenBank/DDBJ whole genome shotgun (WGS) entry which is preliminary data.</text>
</comment>
<accession>A0A318R5K1</accession>
<name>A0A318R5K1_PROMR</name>
<dbReference type="OrthoDB" id="541119at2"/>
<dbReference type="Proteomes" id="UP000247807">
    <property type="component" value="Unassembled WGS sequence"/>
</dbReference>
<proteinExistence type="predicted"/>